<gene>
    <name evidence="3" type="ORF">F0P93_19855</name>
</gene>
<dbReference type="InterPro" id="IPR001296">
    <property type="entry name" value="Glyco_trans_1"/>
</dbReference>
<proteinExistence type="predicted"/>
<feature type="domain" description="Glycosyl transferase family 1" evidence="1">
    <location>
        <begin position="264"/>
        <end position="350"/>
    </location>
</feature>
<reference evidence="3 4" key="1">
    <citation type="submission" date="2019-09" db="EMBL/GenBank/DDBJ databases">
        <title>Genome Sequence of Larkinella sp MA1.</title>
        <authorList>
            <person name="Srinivasan S."/>
        </authorList>
    </citation>
    <scope>NUCLEOTIDE SEQUENCE [LARGE SCALE GENOMIC DNA]</scope>
    <source>
        <strain evidence="3 4">MA1</strain>
    </source>
</reference>
<dbReference type="Gene3D" id="3.40.50.2000">
    <property type="entry name" value="Glycogen Phosphorylase B"/>
    <property type="match status" value="2"/>
</dbReference>
<evidence type="ECO:0000259" key="2">
    <source>
        <dbReference type="Pfam" id="PF13439"/>
    </source>
</evidence>
<dbReference type="GO" id="GO:0016757">
    <property type="term" value="F:glycosyltransferase activity"/>
    <property type="evidence" value="ECO:0007669"/>
    <property type="project" value="InterPro"/>
</dbReference>
<protein>
    <submittedName>
        <fullName evidence="3">Glycosyltransferase family 4 protein</fullName>
    </submittedName>
</protein>
<evidence type="ECO:0000313" key="3">
    <source>
        <dbReference type="EMBL" id="KAA9349712.1"/>
    </source>
</evidence>
<keyword evidence="4" id="KW-1185">Reference proteome</keyword>
<organism evidence="3 4">
    <name type="scientific">Larkinella humicola</name>
    <dbReference type="NCBI Taxonomy" id="2607654"/>
    <lineage>
        <taxon>Bacteria</taxon>
        <taxon>Pseudomonadati</taxon>
        <taxon>Bacteroidota</taxon>
        <taxon>Cytophagia</taxon>
        <taxon>Cytophagales</taxon>
        <taxon>Spirosomataceae</taxon>
        <taxon>Larkinella</taxon>
    </lineage>
</organism>
<dbReference type="CDD" id="cd03801">
    <property type="entry name" value="GT4_PimA-like"/>
    <property type="match status" value="1"/>
</dbReference>
<evidence type="ECO:0000313" key="4">
    <source>
        <dbReference type="Proteomes" id="UP000326344"/>
    </source>
</evidence>
<dbReference type="InterPro" id="IPR028098">
    <property type="entry name" value="Glyco_trans_4-like_N"/>
</dbReference>
<name>A0A5N1JAK8_9BACT</name>
<accession>A0A5N1JAK8</accession>
<dbReference type="EMBL" id="VTWS01000005">
    <property type="protein sequence ID" value="KAA9349712.1"/>
    <property type="molecule type" value="Genomic_DNA"/>
</dbReference>
<dbReference type="AlphaFoldDB" id="A0A5N1JAK8"/>
<comment type="caution">
    <text evidence="3">The sequence shown here is derived from an EMBL/GenBank/DDBJ whole genome shotgun (WGS) entry which is preliminary data.</text>
</comment>
<keyword evidence="3" id="KW-0808">Transferase</keyword>
<sequence>MKIVLIGESYFPLRNGISSIMTMLAEGLVRKGYKVTVVTTYHVDRTVNEHNGVHIRQFKVAGNWISGMSGEVSQFIDFIDKGDWDIQHHHACQNWTFDALINWYPVRKRPVIVTPHGFSSLNNSGWKSYFDRFREVLNHIDAVTCLSSAFEEVPYLQKIGYRHYSIIPNGVNIQEFESIFTCNLRNEWGINERYWILNVSNHVGLKGHNTLHYLAENLPDTSVVNIGRPIQTRRFNLDRMGIYSGCYYVCRVKEYLISNFQTRQCNRDITVSAYKHANVFVLPSTREASPVVILEAMAAGLPWIAFDVGNVRDHEGGIIVNSKQAMVDAIRRLKNDPDFSNDLAERGKKHVRLKHDQEQIIEKYTTLYESF</sequence>
<dbReference type="Proteomes" id="UP000326344">
    <property type="component" value="Unassembled WGS sequence"/>
</dbReference>
<dbReference type="Pfam" id="PF00534">
    <property type="entry name" value="Glycos_transf_1"/>
    <property type="match status" value="1"/>
</dbReference>
<dbReference type="SUPFAM" id="SSF53756">
    <property type="entry name" value="UDP-Glycosyltransferase/glycogen phosphorylase"/>
    <property type="match status" value="1"/>
</dbReference>
<dbReference type="PANTHER" id="PTHR12526">
    <property type="entry name" value="GLYCOSYLTRANSFERASE"/>
    <property type="match status" value="1"/>
</dbReference>
<dbReference type="Pfam" id="PF13439">
    <property type="entry name" value="Glyco_transf_4"/>
    <property type="match status" value="1"/>
</dbReference>
<evidence type="ECO:0000259" key="1">
    <source>
        <dbReference type="Pfam" id="PF00534"/>
    </source>
</evidence>
<dbReference type="RefSeq" id="WP_150879041.1">
    <property type="nucleotide sequence ID" value="NZ_VTWS01000005.1"/>
</dbReference>
<feature type="domain" description="Glycosyltransferase subfamily 4-like N-terminal" evidence="2">
    <location>
        <begin position="15"/>
        <end position="174"/>
    </location>
</feature>